<name>A0AA39YJA6_9PEZI</name>
<reference evidence="8" key="1">
    <citation type="submission" date="2023-06" db="EMBL/GenBank/DDBJ databases">
        <title>Multi-omics analyses reveal the molecular pathogenesis toolkit of Lasiodiplodia hormozganensis, a cross-kingdom pathogen.</title>
        <authorList>
            <person name="Felix C."/>
            <person name="Meneses R."/>
            <person name="Goncalves M.F.M."/>
            <person name="Tilleman L."/>
            <person name="Duarte A.S."/>
            <person name="Jorrin-Novo J.V."/>
            <person name="Van De Peer Y."/>
            <person name="Deforce D."/>
            <person name="Van Nieuwerburgh F."/>
            <person name="Esteves A.C."/>
            <person name="Alves A."/>
        </authorList>
    </citation>
    <scope>NUCLEOTIDE SEQUENCE</scope>
    <source>
        <strain evidence="8">CBS 339.90</strain>
    </source>
</reference>
<evidence type="ECO:0000313" key="9">
    <source>
        <dbReference type="Proteomes" id="UP001175001"/>
    </source>
</evidence>
<dbReference type="GO" id="GO:0008270">
    <property type="term" value="F:zinc ion binding"/>
    <property type="evidence" value="ECO:0007669"/>
    <property type="project" value="InterPro"/>
</dbReference>
<evidence type="ECO:0000256" key="4">
    <source>
        <dbReference type="ARBA" id="ARBA00023163"/>
    </source>
</evidence>
<evidence type="ECO:0000256" key="5">
    <source>
        <dbReference type="ARBA" id="ARBA00023242"/>
    </source>
</evidence>
<dbReference type="PANTHER" id="PTHR31845">
    <property type="entry name" value="FINGER DOMAIN PROTEIN, PUTATIVE-RELATED"/>
    <property type="match status" value="1"/>
</dbReference>
<comment type="caution">
    <text evidence="8">The sequence shown here is derived from an EMBL/GenBank/DDBJ whole genome shotgun (WGS) entry which is preliminary data.</text>
</comment>
<keyword evidence="5" id="KW-0539">Nucleus</keyword>
<proteinExistence type="predicted"/>
<dbReference type="AlphaFoldDB" id="A0AA39YJA6"/>
<keyword evidence="9" id="KW-1185">Reference proteome</keyword>
<keyword evidence="3" id="KW-0238">DNA-binding</keyword>
<evidence type="ECO:0000256" key="2">
    <source>
        <dbReference type="ARBA" id="ARBA00023015"/>
    </source>
</evidence>
<dbReference type="PROSITE" id="PS50048">
    <property type="entry name" value="ZN2_CY6_FUNGAL_2"/>
    <property type="match status" value="1"/>
</dbReference>
<dbReference type="CDD" id="cd00067">
    <property type="entry name" value="GAL4"/>
    <property type="match status" value="1"/>
</dbReference>
<dbReference type="PANTHER" id="PTHR31845:SF37">
    <property type="entry name" value="TRANSCRIPTION FACTOR DOMAIN-CONTAINING PROTEIN"/>
    <property type="match status" value="1"/>
</dbReference>
<evidence type="ECO:0000256" key="3">
    <source>
        <dbReference type="ARBA" id="ARBA00023125"/>
    </source>
</evidence>
<feature type="region of interest" description="Disordered" evidence="6">
    <location>
        <begin position="572"/>
        <end position="635"/>
    </location>
</feature>
<protein>
    <recommendedName>
        <fullName evidence="7">Zn(2)-C6 fungal-type domain-containing protein</fullName>
    </recommendedName>
</protein>
<dbReference type="GO" id="GO:0000976">
    <property type="term" value="F:transcription cis-regulatory region binding"/>
    <property type="evidence" value="ECO:0007669"/>
    <property type="project" value="TreeGrafter"/>
</dbReference>
<feature type="domain" description="Zn(2)-C6 fungal-type" evidence="7">
    <location>
        <begin position="36"/>
        <end position="68"/>
    </location>
</feature>
<evidence type="ECO:0000313" key="8">
    <source>
        <dbReference type="EMBL" id="KAK0653656.1"/>
    </source>
</evidence>
<organism evidence="8 9">
    <name type="scientific">Lasiodiplodia hormozganensis</name>
    <dbReference type="NCBI Taxonomy" id="869390"/>
    <lineage>
        <taxon>Eukaryota</taxon>
        <taxon>Fungi</taxon>
        <taxon>Dikarya</taxon>
        <taxon>Ascomycota</taxon>
        <taxon>Pezizomycotina</taxon>
        <taxon>Dothideomycetes</taxon>
        <taxon>Dothideomycetes incertae sedis</taxon>
        <taxon>Botryosphaeriales</taxon>
        <taxon>Botryosphaeriaceae</taxon>
        <taxon>Lasiodiplodia</taxon>
    </lineage>
</organism>
<dbReference type="CDD" id="cd12148">
    <property type="entry name" value="fungal_TF_MHR"/>
    <property type="match status" value="1"/>
</dbReference>
<dbReference type="InterPro" id="IPR051089">
    <property type="entry name" value="prtT"/>
</dbReference>
<feature type="compositionally biased region" description="Low complexity" evidence="6">
    <location>
        <begin position="582"/>
        <end position="600"/>
    </location>
</feature>
<dbReference type="InterPro" id="IPR001138">
    <property type="entry name" value="Zn2Cys6_DnaBD"/>
</dbReference>
<keyword evidence="4" id="KW-0804">Transcription</keyword>
<sequence length="733" mass="79813">MTHAAVSLKPHAARAVSMQQQQQQQHPQRTMSLTKTCQNCFQAKIRCDRTQNRDACDRCHRLRKHCVFRPSTRRYNSAMRDARIEALEAQVRDLLGGRASPSAGNSLSPEPHPVSSSNLNEDVIDAGLVSAAQADVLVEIFKMRMTPHFPFVVVPAHVSAAQLRIEGPFLFLAVLAVTSFDDSSVQRQLGQRLKQAVSERILSIGALTFDVLQGLLVYLAWSHYHARPRLYSQYLQLAVSIVIDLRLDRRPPAAWKTNVGSQRNPHAEPAPPLRSAEEQRAAAGCFYLCSTIAKLLQKLNTMPYSDYIAECCLSLANHPEASTDKYLYHIVQLQHIMESTDFLSAQQQQPVGGDDATTQAAVHAVRTELSAFRANLPFELSENQSLLMQYHTAELFLCQSALVDWSILSLPSSSSSDSAPSSSAANGSSSPLHLEVLCAGLSASKSLLDAYLSLPARAETAFNNSEWIQLSFGLTVAARLAVASTTIVVVDRSSVEQQQIVSTMSQLRAALSMSNALRALAQRIGALASAMSQGTTEMQQGDNVFAQYEQRVRRIKQWFDVYSAPARREQLQQLSGGGSGNSGSRSSSHCRSRSASSSPSLHEMQHQHQQASSATTTRHHHRPHAESTASSSSYLQPHAADSLPIGLDFASEPHQIQHHQQHHPSVGSVSYPAPDVSVANANNGAAPQHHQTLLPDLPLDFLLGDGSSANSVSQGCGGAGDWLYPAGGPDWLV</sequence>
<evidence type="ECO:0000256" key="6">
    <source>
        <dbReference type="SAM" id="MobiDB-lite"/>
    </source>
</evidence>
<dbReference type="SUPFAM" id="SSF57701">
    <property type="entry name" value="Zn2/Cys6 DNA-binding domain"/>
    <property type="match status" value="1"/>
</dbReference>
<dbReference type="SMART" id="SM00066">
    <property type="entry name" value="GAL4"/>
    <property type="match status" value="1"/>
</dbReference>
<dbReference type="GO" id="GO:0000981">
    <property type="term" value="F:DNA-binding transcription factor activity, RNA polymerase II-specific"/>
    <property type="evidence" value="ECO:0007669"/>
    <property type="project" value="InterPro"/>
</dbReference>
<dbReference type="Gene3D" id="4.10.240.10">
    <property type="entry name" value="Zn(2)-C6 fungal-type DNA-binding domain"/>
    <property type="match status" value="1"/>
</dbReference>
<evidence type="ECO:0000259" key="7">
    <source>
        <dbReference type="PROSITE" id="PS50048"/>
    </source>
</evidence>
<dbReference type="InterPro" id="IPR036864">
    <property type="entry name" value="Zn2-C6_fun-type_DNA-bd_sf"/>
</dbReference>
<dbReference type="EMBL" id="JAUJDW010000026">
    <property type="protein sequence ID" value="KAK0653656.1"/>
    <property type="molecule type" value="Genomic_DNA"/>
</dbReference>
<feature type="region of interest" description="Disordered" evidence="6">
    <location>
        <begin position="1"/>
        <end position="30"/>
    </location>
</feature>
<accession>A0AA39YJA6</accession>
<keyword evidence="2" id="KW-0805">Transcription regulation</keyword>
<dbReference type="Proteomes" id="UP001175001">
    <property type="component" value="Unassembled WGS sequence"/>
</dbReference>
<gene>
    <name evidence="8" type="ORF">DIS24_g5886</name>
</gene>
<comment type="subcellular location">
    <subcellularLocation>
        <location evidence="1">Nucleus</location>
    </subcellularLocation>
</comment>
<evidence type="ECO:0000256" key="1">
    <source>
        <dbReference type="ARBA" id="ARBA00004123"/>
    </source>
</evidence>
<dbReference type="GO" id="GO:0005634">
    <property type="term" value="C:nucleus"/>
    <property type="evidence" value="ECO:0007669"/>
    <property type="project" value="UniProtKB-SubCell"/>
</dbReference>